<protein>
    <submittedName>
        <fullName evidence="2">Uncharacterized protein</fullName>
    </submittedName>
</protein>
<accession>A0A165FSP6</accession>
<feature type="compositionally biased region" description="Polar residues" evidence="1">
    <location>
        <begin position="566"/>
        <end position="579"/>
    </location>
</feature>
<reference evidence="2 3" key="1">
    <citation type="journal article" date="2016" name="Mol. Biol. Evol.">
        <title>Comparative Genomics of Early-Diverging Mushroom-Forming Fungi Provides Insights into the Origins of Lignocellulose Decay Capabilities.</title>
        <authorList>
            <person name="Nagy L.G."/>
            <person name="Riley R."/>
            <person name="Tritt A."/>
            <person name="Adam C."/>
            <person name="Daum C."/>
            <person name="Floudas D."/>
            <person name="Sun H."/>
            <person name="Yadav J.S."/>
            <person name="Pangilinan J."/>
            <person name="Larsson K.H."/>
            <person name="Matsuura K."/>
            <person name="Barry K."/>
            <person name="Labutti K."/>
            <person name="Kuo R."/>
            <person name="Ohm R.A."/>
            <person name="Bhattacharya S.S."/>
            <person name="Shirouzu T."/>
            <person name="Yoshinaga Y."/>
            <person name="Martin F.M."/>
            <person name="Grigoriev I.V."/>
            <person name="Hibbett D.S."/>
        </authorList>
    </citation>
    <scope>NUCLEOTIDE SEQUENCE [LARGE SCALE GENOMIC DNA]</scope>
    <source>
        <strain evidence="2 3">HHB12733</strain>
    </source>
</reference>
<sequence length="663" mass="71704">MAAVFDATAYHHYLPMVDDNADDLEAQLHHELYGDDSLYAVPGIEQDDAQGTAGEDDDDAHDETGEETQAGPDAALHEEEQQHGPDTDPAGADNDEALEHLDVVTGYEERDAALLEDDQDADVAEDTTVPPVHVHQEVAPTFIPPTLQVPTSTDIFEAGTPASMAFADEPSEPTPMLIQLPGLAEPRHLCGSDEPAVLSSRKDLYTKTVAELFVALRLDPLLRDRFVGDLKEMTISIPELQLILHEDDPYAAEVRLEDLAIVHTAFCAPPVKFTLGEQHRFEYRFQVYQAEIQRRLEVNGNLLSTQPFDPELVSTAIAGFVPSAATTDVPAKVADIEQDMEEYEDEEEDEEGPADPEQLQPQNAEEGANVDEADYEEYYEEEVGDAAPSGQVDITQEGVPTTDDVGGEGRDDGNNAMNEPGLDDDAEGEDEGEEEGFIHVEAVDVAVDGDVIQAVVEEPGLSETQVYDVETEQVEYEYVDEDGNVLIEGYDSVTTHEPAIVSNGADNLDGHGEEPADDTNAEDVYDAPETGAGDWHEADGIEATQLDEFDLEAALESEYNKAAGSADTNGASSHQSHQLEQGAAFDDSVAQTTNDLAGPDNTEVHGVEAANDASFTVPHNTSNGGSPTSISGVKRAREDDIEDEENLLQSEVVADSHKRPRVA</sequence>
<dbReference type="InParanoid" id="A0A165FSP6"/>
<evidence type="ECO:0000256" key="1">
    <source>
        <dbReference type="SAM" id="MobiDB-lite"/>
    </source>
</evidence>
<dbReference type="AlphaFoldDB" id="A0A165FSP6"/>
<name>A0A165FSP6_9BASI</name>
<gene>
    <name evidence="2" type="ORF">CALCODRAFT_290454</name>
</gene>
<feature type="region of interest" description="Disordered" evidence="1">
    <location>
        <begin position="560"/>
        <end position="663"/>
    </location>
</feature>
<feature type="compositionally biased region" description="Acidic residues" evidence="1">
    <location>
        <begin position="54"/>
        <end position="66"/>
    </location>
</feature>
<feature type="compositionally biased region" description="Acidic residues" evidence="1">
    <location>
        <begin position="340"/>
        <end position="354"/>
    </location>
</feature>
<feature type="region of interest" description="Disordered" evidence="1">
    <location>
        <begin position="47"/>
        <end position="94"/>
    </location>
</feature>
<feature type="compositionally biased region" description="Acidic residues" evidence="1">
    <location>
        <begin position="368"/>
        <end position="384"/>
    </location>
</feature>
<evidence type="ECO:0000313" key="3">
    <source>
        <dbReference type="Proteomes" id="UP000076842"/>
    </source>
</evidence>
<dbReference type="OrthoDB" id="2507795at2759"/>
<dbReference type="EMBL" id="KV423967">
    <property type="protein sequence ID" value="KZT57154.1"/>
    <property type="molecule type" value="Genomic_DNA"/>
</dbReference>
<evidence type="ECO:0000313" key="2">
    <source>
        <dbReference type="EMBL" id="KZT57154.1"/>
    </source>
</evidence>
<feature type="compositionally biased region" description="Polar residues" evidence="1">
    <location>
        <begin position="613"/>
        <end position="631"/>
    </location>
</feature>
<dbReference type="Proteomes" id="UP000076842">
    <property type="component" value="Unassembled WGS sequence"/>
</dbReference>
<organism evidence="2 3">
    <name type="scientific">Calocera cornea HHB12733</name>
    <dbReference type="NCBI Taxonomy" id="1353952"/>
    <lineage>
        <taxon>Eukaryota</taxon>
        <taxon>Fungi</taxon>
        <taxon>Dikarya</taxon>
        <taxon>Basidiomycota</taxon>
        <taxon>Agaricomycotina</taxon>
        <taxon>Dacrymycetes</taxon>
        <taxon>Dacrymycetales</taxon>
        <taxon>Dacrymycetaceae</taxon>
        <taxon>Calocera</taxon>
    </lineage>
</organism>
<feature type="region of interest" description="Disordered" evidence="1">
    <location>
        <begin position="340"/>
        <end position="433"/>
    </location>
</feature>
<keyword evidence="3" id="KW-1185">Reference proteome</keyword>
<proteinExistence type="predicted"/>
<feature type="compositionally biased region" description="Basic and acidic residues" evidence="1">
    <location>
        <begin position="75"/>
        <end position="86"/>
    </location>
</feature>
<dbReference type="STRING" id="1353952.A0A165FSP6"/>
<feature type="compositionally biased region" description="Acidic residues" evidence="1">
    <location>
        <begin position="421"/>
        <end position="433"/>
    </location>
</feature>
<feature type="region of interest" description="Disordered" evidence="1">
    <location>
        <begin position="500"/>
        <end position="535"/>
    </location>
</feature>
<feature type="compositionally biased region" description="Acidic residues" evidence="1">
    <location>
        <begin position="515"/>
        <end position="526"/>
    </location>
</feature>